<dbReference type="Proteomes" id="UP001200544">
    <property type="component" value="Unassembled WGS sequence"/>
</dbReference>
<evidence type="ECO:0000313" key="1">
    <source>
        <dbReference type="EMBL" id="CUO99321.1"/>
    </source>
</evidence>
<evidence type="ECO:0000313" key="10">
    <source>
        <dbReference type="Proteomes" id="UP000283616"/>
    </source>
</evidence>
<sequence length="78" mass="9232">MKELIEEKKFEMRAYDKVELALLYCPGRSAESALKTLMRWIKQCQPLMQALGGIGYNVRRHRFLRQEVEQIVRHLGEP</sequence>
<protein>
    <submittedName>
        <fullName evidence="4">DUF4248 domain-containing protein</fullName>
    </submittedName>
</protein>
<dbReference type="RefSeq" id="WP_008761123.1">
    <property type="nucleotide sequence ID" value="NZ_BAABXH010000001.1"/>
</dbReference>
<dbReference type="Proteomes" id="UP001162960">
    <property type="component" value="Chromosome"/>
</dbReference>
<reference evidence="5" key="5">
    <citation type="submission" date="2021-07" db="EMBL/GenBank/DDBJ databases">
        <title>Comparative genomics of Bacteroides fragilis group isolates reveals species-dependent resistance mechanisms and validates clinical tools for resistance prediction.</title>
        <authorList>
            <person name="Wallace M.J."/>
            <person name="Jean S."/>
            <person name="Wallace M.A."/>
            <person name="Carey-Ann B.D."/>
            <person name="Dantas G."/>
        </authorList>
    </citation>
    <scope>NUCLEOTIDE SEQUENCE</scope>
    <source>
        <strain evidence="5">BJH_160</strain>
    </source>
</reference>
<accession>A0A0P0FBE0</accession>
<dbReference type="Proteomes" id="UP001217776">
    <property type="component" value="Unassembled WGS sequence"/>
</dbReference>
<dbReference type="GeneID" id="60927973"/>
<name>A0A0P0FBE0_BACT4</name>
<evidence type="ECO:0000313" key="13">
    <source>
        <dbReference type="Proteomes" id="UP000488521"/>
    </source>
</evidence>
<dbReference type="EMBL" id="JAHYQA010000002">
    <property type="protein sequence ID" value="MCE9236273.1"/>
    <property type="molecule type" value="Genomic_DNA"/>
</dbReference>
<reference evidence="1 9" key="1">
    <citation type="submission" date="2015-09" db="EMBL/GenBank/DDBJ databases">
        <authorList>
            <consortium name="Pathogen Informatics"/>
        </authorList>
    </citation>
    <scope>NUCLEOTIDE SEQUENCE [LARGE SCALE GENOMIC DNA]</scope>
    <source>
        <strain evidence="1 9">2789STDY5834899</strain>
    </source>
</reference>
<evidence type="ECO:0000313" key="6">
    <source>
        <dbReference type="EMBL" id="MDC2236004.1"/>
    </source>
</evidence>
<dbReference type="Proteomes" id="UP000095576">
    <property type="component" value="Unassembled WGS sequence"/>
</dbReference>
<gene>
    <name evidence="7" type="ORF">DW011_01485</name>
    <name evidence="1" type="ORF">ERS852511_00775</name>
    <name evidence="4" type="ORF">GAN59_05485</name>
    <name evidence="3" type="ORF">GAN91_23825</name>
    <name evidence="2" type="ORF">GAN93_18360</name>
    <name evidence="5" type="ORF">K0H07_03760</name>
    <name evidence="8" type="ORF">KQP74_22610</name>
    <name evidence="6" type="ORF">PO127_09615</name>
</gene>
<dbReference type="EMBL" id="CP083685">
    <property type="protein sequence ID" value="UYU90676.1"/>
    <property type="molecule type" value="Genomic_DNA"/>
</dbReference>
<dbReference type="EMBL" id="QROV01000002">
    <property type="protein sequence ID" value="RHL63842.1"/>
    <property type="molecule type" value="Genomic_DNA"/>
</dbReference>
<evidence type="ECO:0000313" key="8">
    <source>
        <dbReference type="EMBL" id="UYU90676.1"/>
    </source>
</evidence>
<evidence type="ECO:0000313" key="11">
    <source>
        <dbReference type="Proteomes" id="UP000436858"/>
    </source>
</evidence>
<dbReference type="OMA" id="FEMRAYD"/>
<dbReference type="EMBL" id="CZAP01000002">
    <property type="protein sequence ID" value="CUO99321.1"/>
    <property type="molecule type" value="Genomic_DNA"/>
</dbReference>
<organism evidence="4 13">
    <name type="scientific">Bacteroides thetaiotaomicron</name>
    <dbReference type="NCBI Taxonomy" id="818"/>
    <lineage>
        <taxon>Bacteria</taxon>
        <taxon>Pseudomonadati</taxon>
        <taxon>Bacteroidota</taxon>
        <taxon>Bacteroidia</taxon>
        <taxon>Bacteroidales</taxon>
        <taxon>Bacteroidaceae</taxon>
        <taxon>Bacteroides</taxon>
    </lineage>
</organism>
<dbReference type="Proteomes" id="UP000488521">
    <property type="component" value="Unassembled WGS sequence"/>
</dbReference>
<dbReference type="Pfam" id="PF14053">
    <property type="entry name" value="DUF4248"/>
    <property type="match status" value="1"/>
</dbReference>
<evidence type="ECO:0000313" key="5">
    <source>
        <dbReference type="EMBL" id="MCE9236273.1"/>
    </source>
</evidence>
<accession>C6IML3</accession>
<dbReference type="KEGG" id="btho:Btheta7330_01058"/>
<dbReference type="InterPro" id="IPR025342">
    <property type="entry name" value="DUF4248"/>
</dbReference>
<evidence type="ECO:0000313" key="9">
    <source>
        <dbReference type="Proteomes" id="UP000095576"/>
    </source>
</evidence>
<dbReference type="Proteomes" id="UP000436858">
    <property type="component" value="Unassembled WGS sequence"/>
</dbReference>
<evidence type="ECO:0000313" key="4">
    <source>
        <dbReference type="EMBL" id="KAB4476637.1"/>
    </source>
</evidence>
<evidence type="ECO:0000313" key="2">
    <source>
        <dbReference type="EMBL" id="KAB4449583.1"/>
    </source>
</evidence>
<evidence type="ECO:0000313" key="7">
    <source>
        <dbReference type="EMBL" id="RHL63842.1"/>
    </source>
</evidence>
<reference evidence="8" key="4">
    <citation type="submission" date="2021-06" db="EMBL/GenBank/DDBJ databases">
        <title>Interrogation of the integrated mobile genetic elements in gut-associated Bacteroides with a consensus prediction approach.</title>
        <authorList>
            <person name="Campbell D.E."/>
            <person name="Leigh J.R."/>
            <person name="Kim T."/>
            <person name="England W."/>
            <person name="Whitaker R.J."/>
            <person name="Degnan P.H."/>
        </authorList>
    </citation>
    <scope>NUCLEOTIDE SEQUENCE</scope>
    <source>
        <strain evidence="8">VPI-3443</strain>
    </source>
</reference>
<dbReference type="AlphaFoldDB" id="A0A0P0FBE0"/>
<proteinExistence type="predicted"/>
<reference evidence="7 10" key="2">
    <citation type="submission" date="2018-08" db="EMBL/GenBank/DDBJ databases">
        <title>A genome reference for cultivated species of the human gut microbiota.</title>
        <authorList>
            <person name="Zou Y."/>
            <person name="Xue W."/>
            <person name="Luo G."/>
        </authorList>
    </citation>
    <scope>NUCLEOTIDE SEQUENCE [LARGE SCALE GENOMIC DNA]</scope>
    <source>
        <strain evidence="7 10">AF37-12</strain>
    </source>
</reference>
<evidence type="ECO:0000313" key="3">
    <source>
        <dbReference type="EMBL" id="KAB4473276.1"/>
    </source>
</evidence>
<dbReference type="EMBL" id="WCSB01000020">
    <property type="protein sequence ID" value="KAB4449583.1"/>
    <property type="molecule type" value="Genomic_DNA"/>
</dbReference>
<dbReference type="Proteomes" id="UP000283616">
    <property type="component" value="Unassembled WGS sequence"/>
</dbReference>
<dbReference type="EMBL" id="JAQNVG010000013">
    <property type="protein sequence ID" value="MDC2236004.1"/>
    <property type="molecule type" value="Genomic_DNA"/>
</dbReference>
<dbReference type="Proteomes" id="UP000460317">
    <property type="component" value="Unassembled WGS sequence"/>
</dbReference>
<dbReference type="EMBL" id="WCRS01000003">
    <property type="protein sequence ID" value="KAB4476637.1"/>
    <property type="molecule type" value="Genomic_DNA"/>
</dbReference>
<dbReference type="EMBL" id="WCRY01000035">
    <property type="protein sequence ID" value="KAB4473276.1"/>
    <property type="molecule type" value="Genomic_DNA"/>
</dbReference>
<dbReference type="PATRIC" id="fig|818.23.peg.1079"/>
<evidence type="ECO:0000313" key="12">
    <source>
        <dbReference type="Proteomes" id="UP000460317"/>
    </source>
</evidence>
<reference evidence="6" key="6">
    <citation type="submission" date="2022-10" db="EMBL/GenBank/DDBJ databases">
        <title>Human gut microbiome strain richness.</title>
        <authorList>
            <person name="Chen-Liaw A."/>
        </authorList>
    </citation>
    <scope>NUCLEOTIDE SEQUENCE</scope>
    <source>
        <strain evidence="6">1001283st1_A3_1001283B150304_161114</strain>
    </source>
</reference>
<reference evidence="11 12" key="3">
    <citation type="journal article" date="2019" name="Nat. Med.">
        <title>A library of human gut bacterial isolates paired with longitudinal multiomics data enables mechanistic microbiome research.</title>
        <authorList>
            <person name="Poyet M."/>
            <person name="Groussin M."/>
            <person name="Gibbons S.M."/>
            <person name="Avila-Pacheco J."/>
            <person name="Jiang X."/>
            <person name="Kearney S.M."/>
            <person name="Perrotta A.R."/>
            <person name="Berdy B."/>
            <person name="Zhao S."/>
            <person name="Lieberman T.D."/>
            <person name="Swanson P.K."/>
            <person name="Smith M."/>
            <person name="Roesemann S."/>
            <person name="Alexander J.E."/>
            <person name="Rich S.A."/>
            <person name="Livny J."/>
            <person name="Vlamakis H."/>
            <person name="Clish C."/>
            <person name="Bullock K."/>
            <person name="Deik A."/>
            <person name="Scott J."/>
            <person name="Pierce K.A."/>
            <person name="Xavier R.J."/>
            <person name="Alm E.J."/>
        </authorList>
    </citation>
    <scope>NUCLEOTIDE SEQUENCE [LARGE SCALE GENOMIC DNA]</scope>
    <source>
        <strain evidence="4 13">BIOML-A156</strain>
        <strain evidence="3 11">BIOML-A162</strain>
        <strain evidence="2 12">BIOML-A165</strain>
    </source>
</reference>